<keyword evidence="3" id="KW-0378">Hydrolase</keyword>
<protein>
    <recommendedName>
        <fullName evidence="5">Metallo-beta-lactamase domain-containing protein</fullName>
    </recommendedName>
</protein>
<reference evidence="7" key="1">
    <citation type="journal article" date="2009" name="Genome Res.">
        <title>Comparative genomic analyses of the human fungal pathogens Coccidioides and their relatives.</title>
        <authorList>
            <person name="Sharpton T.J."/>
            <person name="Stajich J.E."/>
            <person name="Rounsley S.D."/>
            <person name="Gardner M.J."/>
            <person name="Wortman J.R."/>
            <person name="Jordar V.S."/>
            <person name="Maiti R."/>
            <person name="Kodira C.D."/>
            <person name="Neafsey D.E."/>
            <person name="Zeng Q."/>
            <person name="Hung C.-Y."/>
            <person name="McMahan C."/>
            <person name="Muszewska A."/>
            <person name="Grynberg M."/>
            <person name="Mandel M.A."/>
            <person name="Kellner E.M."/>
            <person name="Barker B.M."/>
            <person name="Galgiani J.N."/>
            <person name="Orbach M.J."/>
            <person name="Kirkland T.N."/>
            <person name="Cole G.T."/>
            <person name="Henn M.R."/>
            <person name="Birren B.W."/>
            <person name="Taylor J.W."/>
        </authorList>
    </citation>
    <scope>NUCLEOTIDE SEQUENCE [LARGE SCALE GENOMIC DNA]</scope>
    <source>
        <strain evidence="7">UAMH 1704</strain>
    </source>
</reference>
<dbReference type="STRING" id="336963.C4JXS2"/>
<dbReference type="InParanoid" id="C4JXS2"/>
<dbReference type="HOGENOM" id="CLU_030571_1_0_1"/>
<dbReference type="GeneID" id="8440311"/>
<dbReference type="InterPro" id="IPR001279">
    <property type="entry name" value="Metallo-B-lactamas"/>
</dbReference>
<gene>
    <name evidence="6" type="ORF">UREG_07860</name>
</gene>
<keyword evidence="4" id="KW-0862">Zinc</keyword>
<dbReference type="Pfam" id="PF00753">
    <property type="entry name" value="Lactamase_B"/>
    <property type="match status" value="1"/>
</dbReference>
<feature type="domain" description="Metallo-beta-lactamase" evidence="5">
    <location>
        <begin position="52"/>
        <end position="276"/>
    </location>
</feature>
<dbReference type="Gene3D" id="3.60.15.10">
    <property type="entry name" value="Ribonuclease Z/Hydroxyacylglutathione hydrolase-like"/>
    <property type="match status" value="1"/>
</dbReference>
<dbReference type="PANTHER" id="PTHR42978">
    <property type="entry name" value="QUORUM-QUENCHING LACTONASE YTNP-RELATED-RELATED"/>
    <property type="match status" value="1"/>
</dbReference>
<dbReference type="SMART" id="SM00849">
    <property type="entry name" value="Lactamase_B"/>
    <property type="match status" value="1"/>
</dbReference>
<evidence type="ECO:0000313" key="6">
    <source>
        <dbReference type="EMBL" id="EEP82995.1"/>
    </source>
</evidence>
<evidence type="ECO:0000313" key="7">
    <source>
        <dbReference type="Proteomes" id="UP000002058"/>
    </source>
</evidence>
<dbReference type="GO" id="GO:0046872">
    <property type="term" value="F:metal ion binding"/>
    <property type="evidence" value="ECO:0007669"/>
    <property type="project" value="UniProtKB-KW"/>
</dbReference>
<dbReference type="InterPro" id="IPR036866">
    <property type="entry name" value="RibonucZ/Hydroxyglut_hydro"/>
</dbReference>
<dbReference type="GO" id="GO:0016787">
    <property type="term" value="F:hydrolase activity"/>
    <property type="evidence" value="ECO:0007669"/>
    <property type="project" value="UniProtKB-KW"/>
</dbReference>
<proteinExistence type="inferred from homology"/>
<evidence type="ECO:0000256" key="4">
    <source>
        <dbReference type="ARBA" id="ARBA00022833"/>
    </source>
</evidence>
<accession>C4JXS2</accession>
<keyword evidence="2" id="KW-0479">Metal-binding</keyword>
<dbReference type="CDD" id="cd07730">
    <property type="entry name" value="metallo-hydrolase-like_MBL-fold"/>
    <property type="match status" value="1"/>
</dbReference>
<evidence type="ECO:0000256" key="3">
    <source>
        <dbReference type="ARBA" id="ARBA00022801"/>
    </source>
</evidence>
<dbReference type="PANTHER" id="PTHR42978:SF5">
    <property type="entry name" value="METALLO-BETA-LACTAMASE DOMAIN-CONTAINING PROTEIN"/>
    <property type="match status" value="1"/>
</dbReference>
<dbReference type="RefSeq" id="XP_002583087.1">
    <property type="nucleotide sequence ID" value="XM_002583041.1"/>
</dbReference>
<dbReference type="SUPFAM" id="SSF56281">
    <property type="entry name" value="Metallo-hydrolase/oxidoreductase"/>
    <property type="match status" value="1"/>
</dbReference>
<dbReference type="AlphaFoldDB" id="C4JXS2"/>
<evidence type="ECO:0000256" key="1">
    <source>
        <dbReference type="ARBA" id="ARBA00007749"/>
    </source>
</evidence>
<dbReference type="EMBL" id="CH476619">
    <property type="protein sequence ID" value="EEP82995.1"/>
    <property type="molecule type" value="Genomic_DNA"/>
</dbReference>
<dbReference type="Proteomes" id="UP000002058">
    <property type="component" value="Unassembled WGS sequence"/>
</dbReference>
<keyword evidence="7" id="KW-1185">Reference proteome</keyword>
<dbReference type="eggNOG" id="ENOG502S1A6">
    <property type="taxonomic scope" value="Eukaryota"/>
</dbReference>
<sequence>MPWTPILLNRNLRRTWGSRRGQPQSASGTRMTAKAEDLLTPQIDGHTKLSVPSFSFLVEHPSGRTVVFDLGLRKDFDSLPPAVQAFLKDCGWKLEVTKNVSDILEDGGIPLSGIEAVIWSHHHFDHVGDMTAFPRTADLVVGPSFKEHYMPAWPTDPGSTLDESAWDGRNVREISFDEDCPKIGSFDAFDYFGDGSYYILHCPGHTFGHIAALARVTVSSSDSAEDTFVLMGGDTCHFAGQFRPTRYKPLPREVEPSPLQRVYPDACPGALFRAMHPTRSASTPFYEMPRSCAVDVEAAHQSIRYLQQFDAAVNVLVVIAHDESLLGEIDFFPDSINQWKANGCGEKARWQFLRCFRTNSSALHLKKSYSFHFKGKAEFYSGDKDTGLY</sequence>
<organism evidence="6 7">
    <name type="scientific">Uncinocarpus reesii (strain UAMH 1704)</name>
    <dbReference type="NCBI Taxonomy" id="336963"/>
    <lineage>
        <taxon>Eukaryota</taxon>
        <taxon>Fungi</taxon>
        <taxon>Dikarya</taxon>
        <taxon>Ascomycota</taxon>
        <taxon>Pezizomycotina</taxon>
        <taxon>Eurotiomycetes</taxon>
        <taxon>Eurotiomycetidae</taxon>
        <taxon>Onygenales</taxon>
        <taxon>Onygenaceae</taxon>
        <taxon>Uncinocarpus</taxon>
    </lineage>
</organism>
<dbReference type="InterPro" id="IPR051013">
    <property type="entry name" value="MBL_superfamily_lactonases"/>
</dbReference>
<comment type="similarity">
    <text evidence="1">Belongs to the metallo-beta-lactamase superfamily.</text>
</comment>
<evidence type="ECO:0000256" key="2">
    <source>
        <dbReference type="ARBA" id="ARBA00022723"/>
    </source>
</evidence>
<dbReference type="OrthoDB" id="10250730at2759"/>
<evidence type="ECO:0000259" key="5">
    <source>
        <dbReference type="SMART" id="SM00849"/>
    </source>
</evidence>
<name>C4JXS2_UNCRE</name>
<dbReference type="OMA" id="AYTPGYP"/>
<dbReference type="KEGG" id="ure:UREG_07860"/>
<dbReference type="VEuPathDB" id="FungiDB:UREG_07860"/>